<evidence type="ECO:0000313" key="4">
    <source>
        <dbReference type="Proteomes" id="UP001418222"/>
    </source>
</evidence>
<dbReference type="PANTHER" id="PTHR46873:SF1">
    <property type="entry name" value="EXPRESSED PROTEIN"/>
    <property type="match status" value="1"/>
</dbReference>
<dbReference type="InterPro" id="IPR002130">
    <property type="entry name" value="Cyclophilin-type_PPIase_dom"/>
</dbReference>
<sequence>MGKKQNEQSGSGSRRSILIPILLSVTSCILVYTVSSWALRRPTTTSSELSVGSSMLLTREEESMAVGEGEETGECCRGLEHLELWGSAVKWGTDHKFNTARECCQACKAMCSGVDGPCLCDSWVFCGDRPRCGDKFGECWLKKQKDVLLPALQESGDKVIWTSGLIFGKGVGIVSLETEYGNIRIKLLPDCAPHSVAYIVEILGARHCAGCRFYRAEGRGHIWDSAGDHIAEASFGPPYALIQGTLEAEGLPFKGIPVEACPTLRRGSVAWVGAGPEFFISLANHREWERAYTVFASVLPEDMAVVEKIARLPTRSDMWNGVNVSVLEKPVDLKMKRFSQTMESSTI</sequence>
<name>A0AAP0BPY4_9ASPA</name>
<organism evidence="3 4">
    <name type="scientific">Platanthera zijinensis</name>
    <dbReference type="NCBI Taxonomy" id="2320716"/>
    <lineage>
        <taxon>Eukaryota</taxon>
        <taxon>Viridiplantae</taxon>
        <taxon>Streptophyta</taxon>
        <taxon>Embryophyta</taxon>
        <taxon>Tracheophyta</taxon>
        <taxon>Spermatophyta</taxon>
        <taxon>Magnoliopsida</taxon>
        <taxon>Liliopsida</taxon>
        <taxon>Asparagales</taxon>
        <taxon>Orchidaceae</taxon>
        <taxon>Orchidoideae</taxon>
        <taxon>Orchideae</taxon>
        <taxon>Orchidinae</taxon>
        <taxon>Platanthera</taxon>
    </lineage>
</organism>
<dbReference type="SUPFAM" id="SSF50891">
    <property type="entry name" value="Cyclophilin-like"/>
    <property type="match status" value="1"/>
</dbReference>
<comment type="caution">
    <text evidence="3">The sequence shown here is derived from an EMBL/GenBank/DDBJ whole genome shotgun (WGS) entry which is preliminary data.</text>
</comment>
<dbReference type="PANTHER" id="PTHR46873">
    <property type="entry name" value="EXPRESSED PROTEIN"/>
    <property type="match status" value="1"/>
</dbReference>
<dbReference type="Proteomes" id="UP001418222">
    <property type="component" value="Unassembled WGS sequence"/>
</dbReference>
<feature type="domain" description="PPIase cyclophilin-type" evidence="2">
    <location>
        <begin position="174"/>
        <end position="326"/>
    </location>
</feature>
<dbReference type="GO" id="GO:0003755">
    <property type="term" value="F:peptidyl-prolyl cis-trans isomerase activity"/>
    <property type="evidence" value="ECO:0007669"/>
    <property type="project" value="InterPro"/>
</dbReference>
<dbReference type="Pfam" id="PF00160">
    <property type="entry name" value="Pro_isomerase"/>
    <property type="match status" value="1"/>
</dbReference>
<keyword evidence="1" id="KW-1133">Transmembrane helix</keyword>
<dbReference type="EMBL" id="JBBWWQ010000006">
    <property type="protein sequence ID" value="KAK8944612.1"/>
    <property type="molecule type" value="Genomic_DNA"/>
</dbReference>
<keyword evidence="1" id="KW-0472">Membrane</keyword>
<proteinExistence type="predicted"/>
<dbReference type="Gene3D" id="2.40.100.10">
    <property type="entry name" value="Cyclophilin-like"/>
    <property type="match status" value="1"/>
</dbReference>
<feature type="transmembrane region" description="Helical" evidence="1">
    <location>
        <begin position="21"/>
        <end position="39"/>
    </location>
</feature>
<dbReference type="FunFam" id="2.40.100.10:FF:000086">
    <property type="entry name" value="Predicted protein"/>
    <property type="match status" value="1"/>
</dbReference>
<keyword evidence="4" id="KW-1185">Reference proteome</keyword>
<keyword evidence="1" id="KW-0812">Transmembrane</keyword>
<dbReference type="PROSITE" id="PS51257">
    <property type="entry name" value="PROKAR_LIPOPROTEIN"/>
    <property type="match status" value="1"/>
</dbReference>
<protein>
    <recommendedName>
        <fullName evidence="2">PPIase cyclophilin-type domain-containing protein</fullName>
    </recommendedName>
</protein>
<reference evidence="3 4" key="1">
    <citation type="journal article" date="2022" name="Nat. Plants">
        <title>Genomes of leafy and leafless Platanthera orchids illuminate the evolution of mycoheterotrophy.</title>
        <authorList>
            <person name="Li M.H."/>
            <person name="Liu K.W."/>
            <person name="Li Z."/>
            <person name="Lu H.C."/>
            <person name="Ye Q.L."/>
            <person name="Zhang D."/>
            <person name="Wang J.Y."/>
            <person name="Li Y.F."/>
            <person name="Zhong Z.M."/>
            <person name="Liu X."/>
            <person name="Yu X."/>
            <person name="Liu D.K."/>
            <person name="Tu X.D."/>
            <person name="Liu B."/>
            <person name="Hao Y."/>
            <person name="Liao X.Y."/>
            <person name="Jiang Y.T."/>
            <person name="Sun W.H."/>
            <person name="Chen J."/>
            <person name="Chen Y.Q."/>
            <person name="Ai Y."/>
            <person name="Zhai J.W."/>
            <person name="Wu S.S."/>
            <person name="Zhou Z."/>
            <person name="Hsiao Y.Y."/>
            <person name="Wu W.L."/>
            <person name="Chen Y.Y."/>
            <person name="Lin Y.F."/>
            <person name="Hsu J.L."/>
            <person name="Li C.Y."/>
            <person name="Wang Z.W."/>
            <person name="Zhao X."/>
            <person name="Zhong W.Y."/>
            <person name="Ma X.K."/>
            <person name="Ma L."/>
            <person name="Huang J."/>
            <person name="Chen G.Z."/>
            <person name="Huang M.Z."/>
            <person name="Huang L."/>
            <person name="Peng D.H."/>
            <person name="Luo Y.B."/>
            <person name="Zou S.Q."/>
            <person name="Chen S.P."/>
            <person name="Lan S."/>
            <person name="Tsai W.C."/>
            <person name="Van de Peer Y."/>
            <person name="Liu Z.J."/>
        </authorList>
    </citation>
    <scope>NUCLEOTIDE SEQUENCE [LARGE SCALE GENOMIC DNA]</scope>
    <source>
        <strain evidence="3">Lor287</strain>
    </source>
</reference>
<accession>A0AAP0BPY4</accession>
<evidence type="ECO:0000259" key="2">
    <source>
        <dbReference type="Pfam" id="PF00160"/>
    </source>
</evidence>
<gene>
    <name evidence="3" type="ORF">KSP39_PZI008062</name>
</gene>
<evidence type="ECO:0000256" key="1">
    <source>
        <dbReference type="SAM" id="Phobius"/>
    </source>
</evidence>
<dbReference type="InterPro" id="IPR029000">
    <property type="entry name" value="Cyclophilin-like_dom_sf"/>
</dbReference>
<evidence type="ECO:0000313" key="3">
    <source>
        <dbReference type="EMBL" id="KAK8944612.1"/>
    </source>
</evidence>
<dbReference type="AlphaFoldDB" id="A0AAP0BPY4"/>